<evidence type="ECO:0000313" key="3">
    <source>
        <dbReference type="EMBL" id="TFB75387.1"/>
    </source>
</evidence>
<keyword evidence="2" id="KW-0560">Oxidoreductase</keyword>
<dbReference type="EMBL" id="SOEY01000008">
    <property type="protein sequence ID" value="TFB75387.1"/>
    <property type="molecule type" value="Genomic_DNA"/>
</dbReference>
<name>A0A4V3I8L2_9MICO</name>
<dbReference type="InterPro" id="IPR020904">
    <property type="entry name" value="Sc_DH/Rdtase_CS"/>
</dbReference>
<dbReference type="SUPFAM" id="SSF51735">
    <property type="entry name" value="NAD(P)-binding Rossmann-fold domains"/>
    <property type="match status" value="1"/>
</dbReference>
<evidence type="ECO:0000256" key="2">
    <source>
        <dbReference type="ARBA" id="ARBA00023002"/>
    </source>
</evidence>
<accession>A0A4V3I8L2</accession>
<dbReference type="AlphaFoldDB" id="A0A4V3I8L2"/>
<dbReference type="PROSITE" id="PS00061">
    <property type="entry name" value="ADH_SHORT"/>
    <property type="match status" value="1"/>
</dbReference>
<dbReference type="FunFam" id="3.40.50.720:FF:000240">
    <property type="entry name" value="SDR family oxidoreductase"/>
    <property type="match status" value="1"/>
</dbReference>
<dbReference type="GO" id="GO:0005975">
    <property type="term" value="P:carbohydrate metabolic process"/>
    <property type="evidence" value="ECO:0007669"/>
    <property type="project" value="UniProtKB-ARBA"/>
</dbReference>
<dbReference type="PRINTS" id="PR00081">
    <property type="entry name" value="GDHRDH"/>
</dbReference>
<dbReference type="PANTHER" id="PTHR42760">
    <property type="entry name" value="SHORT-CHAIN DEHYDROGENASES/REDUCTASES FAMILY MEMBER"/>
    <property type="match status" value="1"/>
</dbReference>
<proteinExistence type="inferred from homology"/>
<gene>
    <name evidence="3" type="ORF">E3O06_06085</name>
</gene>
<dbReference type="Gene3D" id="3.40.50.720">
    <property type="entry name" value="NAD(P)-binding Rossmann-like Domain"/>
    <property type="match status" value="1"/>
</dbReference>
<dbReference type="PANTHER" id="PTHR42760:SF115">
    <property type="entry name" value="3-OXOACYL-[ACYL-CARRIER-PROTEIN] REDUCTASE FABG"/>
    <property type="match status" value="1"/>
</dbReference>
<protein>
    <submittedName>
        <fullName evidence="3">SDR family oxidoreductase</fullName>
    </submittedName>
</protein>
<dbReference type="RefSeq" id="WP_134502074.1">
    <property type="nucleotide sequence ID" value="NZ_SOEY01000008.1"/>
</dbReference>
<dbReference type="GO" id="GO:0016616">
    <property type="term" value="F:oxidoreductase activity, acting on the CH-OH group of donors, NAD or NADP as acceptor"/>
    <property type="evidence" value="ECO:0007669"/>
    <property type="project" value="TreeGrafter"/>
</dbReference>
<dbReference type="InterPro" id="IPR036291">
    <property type="entry name" value="NAD(P)-bd_dom_sf"/>
</dbReference>
<dbReference type="InterPro" id="IPR002347">
    <property type="entry name" value="SDR_fam"/>
</dbReference>
<dbReference type="Pfam" id="PF13561">
    <property type="entry name" value="adh_short_C2"/>
    <property type="match status" value="1"/>
</dbReference>
<comment type="caution">
    <text evidence="3">The sequence shown here is derived from an EMBL/GenBank/DDBJ whole genome shotgun (WGS) entry which is preliminary data.</text>
</comment>
<reference evidence="3 4" key="1">
    <citation type="submission" date="2019-03" db="EMBL/GenBank/DDBJ databases">
        <title>Genomics of glacier-inhabiting Cryobacterium strains.</title>
        <authorList>
            <person name="Liu Q."/>
            <person name="Xin Y.-H."/>
        </authorList>
    </citation>
    <scope>NUCLEOTIDE SEQUENCE [LARGE SCALE GENOMIC DNA]</scope>
    <source>
        <strain evidence="3 4">HLT2-23</strain>
    </source>
</reference>
<evidence type="ECO:0000313" key="4">
    <source>
        <dbReference type="Proteomes" id="UP000298173"/>
    </source>
</evidence>
<sequence length="255" mass="26111">MHADLSGKVAVITGGARGLGYSLATALAAQGVAVGLIDLLDGVSGSAATLARDHGVATASVQVDVTDAAALDAAFTELEAKLGTADILVTAAGITMWGDSVDVTTAAWNKVIGVNLNGTFFASQSFARRLLASGKPGSAIFIASMSGLIINVPQFQASYSASKAAVSHLAKSLAVEWAQSGIRVNAIAPGYFLSDMTRQFTTENPDLATQWTSTIPLGRMGEPEDLHGLTTFLASEASAYITAQTIVIDGGYTAL</sequence>
<dbReference type="Proteomes" id="UP000298173">
    <property type="component" value="Unassembled WGS sequence"/>
</dbReference>
<dbReference type="PRINTS" id="PR00080">
    <property type="entry name" value="SDRFAMILY"/>
</dbReference>
<dbReference type="OrthoDB" id="286404at2"/>
<organism evidence="3 4">
    <name type="scientific">Cryobacterium glaciale</name>
    <dbReference type="NCBI Taxonomy" id="1259145"/>
    <lineage>
        <taxon>Bacteria</taxon>
        <taxon>Bacillati</taxon>
        <taxon>Actinomycetota</taxon>
        <taxon>Actinomycetes</taxon>
        <taxon>Micrococcales</taxon>
        <taxon>Microbacteriaceae</taxon>
        <taxon>Cryobacterium</taxon>
    </lineage>
</organism>
<keyword evidence="4" id="KW-1185">Reference proteome</keyword>
<comment type="similarity">
    <text evidence="1">Belongs to the short-chain dehydrogenases/reductases (SDR) family.</text>
</comment>
<evidence type="ECO:0000256" key="1">
    <source>
        <dbReference type="ARBA" id="ARBA00006484"/>
    </source>
</evidence>